<organism evidence="2 3">
    <name type="scientific">Anaerobium acetethylicum</name>
    <dbReference type="NCBI Taxonomy" id="1619234"/>
    <lineage>
        <taxon>Bacteria</taxon>
        <taxon>Bacillati</taxon>
        <taxon>Bacillota</taxon>
        <taxon>Clostridia</taxon>
        <taxon>Lachnospirales</taxon>
        <taxon>Lachnospiraceae</taxon>
        <taxon>Anaerobium</taxon>
    </lineage>
</organism>
<proteinExistence type="predicted"/>
<dbReference type="GO" id="GO:0016853">
    <property type="term" value="F:isomerase activity"/>
    <property type="evidence" value="ECO:0007669"/>
    <property type="project" value="UniProtKB-KW"/>
</dbReference>
<dbReference type="OrthoDB" id="1883766at2"/>
<dbReference type="InterPro" id="IPR013022">
    <property type="entry name" value="Xyl_isomerase-like_TIM-brl"/>
</dbReference>
<dbReference type="Gene3D" id="3.20.20.150">
    <property type="entry name" value="Divalent-metal-dependent TIM barrel enzymes"/>
    <property type="match status" value="1"/>
</dbReference>
<protein>
    <submittedName>
        <fullName evidence="2">Xylose isomerase-like TIM barrel</fullName>
    </submittedName>
</protein>
<sequence length="321" mass="37205">MKQDIRMGLALYSFTSEYINRRMTLEEILRQAQKMGCRGIEIIPAQMAPGYPHITEEWVRELKGLLEKYNLEPVCWGAYLDRGTVTGRDLTEDEIFQYTIRELVNAKKAGFPIVRTQHTITPKILKSLIPYCRSLDMKLGIEIYPPLQMERELWDDYFGIMHGEGKGCLGIIPDFGIFMNRPHKLWLEQAIERGFRPRLLKRVHARFLEGTSFEEAVSGLNDRETEITKEMYGTFGNAASPSWIKELAEISFYMHGKFYYVDETAKDDSIPYEELLRNVVEAGYQGYLACEYEGHHFSDMISSAEQSERYVSMCKWILAGI</sequence>
<dbReference type="Pfam" id="PF01261">
    <property type="entry name" value="AP_endonuc_2"/>
    <property type="match status" value="1"/>
</dbReference>
<feature type="domain" description="Xylose isomerase-like TIM barrel" evidence="1">
    <location>
        <begin position="29"/>
        <end position="305"/>
    </location>
</feature>
<dbReference type="STRING" id="1619234.SAMN05421730_10216"/>
<dbReference type="InterPro" id="IPR036237">
    <property type="entry name" value="Xyl_isomerase-like_sf"/>
</dbReference>
<evidence type="ECO:0000259" key="1">
    <source>
        <dbReference type="Pfam" id="PF01261"/>
    </source>
</evidence>
<dbReference type="EMBL" id="FMKA01000021">
    <property type="protein sequence ID" value="SCP98454.1"/>
    <property type="molecule type" value="Genomic_DNA"/>
</dbReference>
<dbReference type="RefSeq" id="WP_091235451.1">
    <property type="nucleotide sequence ID" value="NZ_FMKA01000021.1"/>
</dbReference>
<reference evidence="2 3" key="1">
    <citation type="submission" date="2016-09" db="EMBL/GenBank/DDBJ databases">
        <authorList>
            <person name="Capua I."/>
            <person name="De Benedictis P."/>
            <person name="Joannis T."/>
            <person name="Lombin L.H."/>
            <person name="Cattoli G."/>
        </authorList>
    </citation>
    <scope>NUCLEOTIDE SEQUENCE [LARGE SCALE GENOMIC DNA]</scope>
    <source>
        <strain evidence="2 3">GluBS11</strain>
    </source>
</reference>
<keyword evidence="3" id="KW-1185">Reference proteome</keyword>
<evidence type="ECO:0000313" key="3">
    <source>
        <dbReference type="Proteomes" id="UP000199315"/>
    </source>
</evidence>
<keyword evidence="2" id="KW-0413">Isomerase</keyword>
<accession>A0A1D3TW71</accession>
<evidence type="ECO:0000313" key="2">
    <source>
        <dbReference type="EMBL" id="SCP98454.1"/>
    </source>
</evidence>
<name>A0A1D3TW71_9FIRM</name>
<dbReference type="Proteomes" id="UP000199315">
    <property type="component" value="Unassembled WGS sequence"/>
</dbReference>
<gene>
    <name evidence="2" type="ORF">SAMN05421730_10216</name>
</gene>
<dbReference type="AlphaFoldDB" id="A0A1D3TW71"/>
<dbReference type="SUPFAM" id="SSF51658">
    <property type="entry name" value="Xylose isomerase-like"/>
    <property type="match status" value="1"/>
</dbReference>